<keyword evidence="2" id="KW-1185">Reference proteome</keyword>
<protein>
    <submittedName>
        <fullName evidence="1">Uncharacterized protein</fullName>
    </submittedName>
</protein>
<accession>A0AAN9K772</accession>
<dbReference type="AlphaFoldDB" id="A0AAN9K772"/>
<organism evidence="1 2">
    <name type="scientific">Clitoria ternatea</name>
    <name type="common">Butterfly pea</name>
    <dbReference type="NCBI Taxonomy" id="43366"/>
    <lineage>
        <taxon>Eukaryota</taxon>
        <taxon>Viridiplantae</taxon>
        <taxon>Streptophyta</taxon>
        <taxon>Embryophyta</taxon>
        <taxon>Tracheophyta</taxon>
        <taxon>Spermatophyta</taxon>
        <taxon>Magnoliopsida</taxon>
        <taxon>eudicotyledons</taxon>
        <taxon>Gunneridae</taxon>
        <taxon>Pentapetalae</taxon>
        <taxon>rosids</taxon>
        <taxon>fabids</taxon>
        <taxon>Fabales</taxon>
        <taxon>Fabaceae</taxon>
        <taxon>Papilionoideae</taxon>
        <taxon>50 kb inversion clade</taxon>
        <taxon>NPAAA clade</taxon>
        <taxon>indigoferoid/millettioid clade</taxon>
        <taxon>Phaseoleae</taxon>
        <taxon>Clitoria</taxon>
    </lineage>
</organism>
<reference evidence="1 2" key="1">
    <citation type="submission" date="2024-01" db="EMBL/GenBank/DDBJ databases">
        <title>The genomes of 5 underutilized Papilionoideae crops provide insights into root nodulation and disease resistance.</title>
        <authorList>
            <person name="Yuan L."/>
        </authorList>
    </citation>
    <scope>NUCLEOTIDE SEQUENCE [LARGE SCALE GENOMIC DNA]</scope>
    <source>
        <strain evidence="1">LY-2023</strain>
        <tissue evidence="1">Leaf</tissue>
    </source>
</reference>
<evidence type="ECO:0000313" key="1">
    <source>
        <dbReference type="EMBL" id="KAK7311281.1"/>
    </source>
</evidence>
<comment type="caution">
    <text evidence="1">The sequence shown here is derived from an EMBL/GenBank/DDBJ whole genome shotgun (WGS) entry which is preliminary data.</text>
</comment>
<sequence length="86" mass="10020">MASIATFKWPFAGWEGRVAAKTTHPSNMTSRRARADRCVLCWAFHLFIQFFDSSKRDLKSNAYVMKLKYYSKLNSLVKLVRLNNID</sequence>
<evidence type="ECO:0000313" key="2">
    <source>
        <dbReference type="Proteomes" id="UP001359559"/>
    </source>
</evidence>
<dbReference type="EMBL" id="JAYKXN010000002">
    <property type="protein sequence ID" value="KAK7311281.1"/>
    <property type="molecule type" value="Genomic_DNA"/>
</dbReference>
<name>A0AAN9K772_CLITE</name>
<dbReference type="Proteomes" id="UP001359559">
    <property type="component" value="Unassembled WGS sequence"/>
</dbReference>
<gene>
    <name evidence="1" type="ORF">RJT34_09312</name>
</gene>
<proteinExistence type="predicted"/>